<protein>
    <recommendedName>
        <fullName evidence="4">Secreted protein</fullName>
    </recommendedName>
</protein>
<gene>
    <name evidence="2" type="ORF">OTU49_015308</name>
</gene>
<evidence type="ECO:0000313" key="3">
    <source>
        <dbReference type="Proteomes" id="UP001445076"/>
    </source>
</evidence>
<reference evidence="2 3" key="1">
    <citation type="journal article" date="2024" name="BMC Genomics">
        <title>Genome assembly of redclaw crayfish (Cherax quadricarinatus) provides insights into its immune adaptation and hypoxia tolerance.</title>
        <authorList>
            <person name="Liu Z."/>
            <person name="Zheng J."/>
            <person name="Li H."/>
            <person name="Fang K."/>
            <person name="Wang S."/>
            <person name="He J."/>
            <person name="Zhou D."/>
            <person name="Weng S."/>
            <person name="Chi M."/>
            <person name="Gu Z."/>
            <person name="He J."/>
            <person name="Li F."/>
            <person name="Wang M."/>
        </authorList>
    </citation>
    <scope>NUCLEOTIDE SEQUENCE [LARGE SCALE GENOMIC DNA]</scope>
    <source>
        <strain evidence="2">ZL_2023a</strain>
    </source>
</reference>
<evidence type="ECO:0008006" key="4">
    <source>
        <dbReference type="Google" id="ProtNLM"/>
    </source>
</evidence>
<dbReference type="Proteomes" id="UP001445076">
    <property type="component" value="Unassembled WGS sequence"/>
</dbReference>
<evidence type="ECO:0000256" key="1">
    <source>
        <dbReference type="SAM" id="SignalP"/>
    </source>
</evidence>
<feature type="chain" id="PRO_5044717500" description="Secreted protein" evidence="1">
    <location>
        <begin position="20"/>
        <end position="116"/>
    </location>
</feature>
<sequence length="116" mass="12929">MVRTWQIILLLLTAKMASSGLTRERRAFSANSQHIYSPSLGSYSLGNPLYKACTERPTIANAQVRCLVSGCRVKCNTGYRLQSGYVSAMLLCNHNTDQLIYHSRPWTPSLTTCTNV</sequence>
<feature type="signal peptide" evidence="1">
    <location>
        <begin position="1"/>
        <end position="19"/>
    </location>
</feature>
<evidence type="ECO:0000313" key="2">
    <source>
        <dbReference type="EMBL" id="KAK8750208.1"/>
    </source>
</evidence>
<dbReference type="EMBL" id="JARKIK010000008">
    <property type="protein sequence ID" value="KAK8750206.1"/>
    <property type="molecule type" value="Genomic_DNA"/>
</dbReference>
<comment type="caution">
    <text evidence="2">The sequence shown here is derived from an EMBL/GenBank/DDBJ whole genome shotgun (WGS) entry which is preliminary data.</text>
</comment>
<dbReference type="EMBL" id="JARKIK010000008">
    <property type="protein sequence ID" value="KAK8750209.1"/>
    <property type="molecule type" value="Genomic_DNA"/>
</dbReference>
<dbReference type="EMBL" id="JARKIK010000008">
    <property type="protein sequence ID" value="KAK8750210.1"/>
    <property type="molecule type" value="Genomic_DNA"/>
</dbReference>
<dbReference type="EMBL" id="JARKIK010000008">
    <property type="protein sequence ID" value="KAK8750207.1"/>
    <property type="molecule type" value="Genomic_DNA"/>
</dbReference>
<dbReference type="AlphaFoldDB" id="A0AAW0Y082"/>
<keyword evidence="1" id="KW-0732">Signal</keyword>
<accession>A0AAW0Y082</accession>
<name>A0AAW0Y082_CHEQU</name>
<proteinExistence type="predicted"/>
<organism evidence="2 3">
    <name type="scientific">Cherax quadricarinatus</name>
    <name type="common">Australian red claw crayfish</name>
    <dbReference type="NCBI Taxonomy" id="27406"/>
    <lineage>
        <taxon>Eukaryota</taxon>
        <taxon>Metazoa</taxon>
        <taxon>Ecdysozoa</taxon>
        <taxon>Arthropoda</taxon>
        <taxon>Crustacea</taxon>
        <taxon>Multicrustacea</taxon>
        <taxon>Malacostraca</taxon>
        <taxon>Eumalacostraca</taxon>
        <taxon>Eucarida</taxon>
        <taxon>Decapoda</taxon>
        <taxon>Pleocyemata</taxon>
        <taxon>Astacidea</taxon>
        <taxon>Parastacoidea</taxon>
        <taxon>Parastacidae</taxon>
        <taxon>Cherax</taxon>
    </lineage>
</organism>
<dbReference type="EMBL" id="JARKIK010000008">
    <property type="protein sequence ID" value="KAK8750208.1"/>
    <property type="molecule type" value="Genomic_DNA"/>
</dbReference>
<reference evidence="2" key="2">
    <citation type="submission" date="2024-01" db="EMBL/GenBank/DDBJ databases">
        <authorList>
            <person name="He J."/>
            <person name="Wang M."/>
            <person name="Zheng J."/>
            <person name="Liu Z."/>
        </authorList>
    </citation>
    <scope>NUCLEOTIDE SEQUENCE</scope>
    <source>
        <strain evidence="2">ZL_2023a</strain>
        <tissue evidence="2">Muscle</tissue>
    </source>
</reference>
<keyword evidence="3" id="KW-1185">Reference proteome</keyword>